<organism evidence="2 3">
    <name type="scientific">Enterococcus faecium EnGen0180</name>
    <dbReference type="NCBI Taxonomy" id="1157475"/>
    <lineage>
        <taxon>Bacteria</taxon>
        <taxon>Bacillati</taxon>
        <taxon>Bacillota</taxon>
        <taxon>Bacilli</taxon>
        <taxon>Lactobacillales</taxon>
        <taxon>Enterococcaceae</taxon>
        <taxon>Enterococcus</taxon>
    </lineage>
</organism>
<dbReference type="Proteomes" id="UP000013834">
    <property type="component" value="Unassembled WGS sequence"/>
</dbReference>
<evidence type="ECO:0000313" key="3">
    <source>
        <dbReference type="Proteomes" id="UP000013834"/>
    </source>
</evidence>
<sequence length="90" mass="10250">MLGSFKKDKEVKTRGALTPSQQNKLGTKATFHPVRDQANQKELIGVCVGFTSEKFFPIIECKIHGITTREVARKVVKWHTSQTKTNHKKR</sequence>
<dbReference type="RefSeq" id="WP_002303415.1">
    <property type="nucleotide sequence ID" value="NZ_KB948123.1"/>
</dbReference>
<comment type="caution">
    <text evidence="2">The sequence shown here is derived from an EMBL/GenBank/DDBJ whole genome shotgun (WGS) entry which is preliminary data.</text>
</comment>
<reference evidence="2 3" key="1">
    <citation type="submission" date="2013-02" db="EMBL/GenBank/DDBJ databases">
        <title>The Genome Sequence of Enterococcus faecium VRE_84.</title>
        <authorList>
            <consortium name="The Broad Institute Genome Sequencing Platform"/>
            <consortium name="The Broad Institute Genome Sequencing Center for Infectious Disease"/>
            <person name="Earl A.M."/>
            <person name="Gilmore M.S."/>
            <person name="Lebreton F."/>
            <person name="Hammerum A.M."/>
            <person name="Jensen L.B."/>
            <person name="Guardabassi L."/>
            <person name="Walker B."/>
            <person name="Young S.K."/>
            <person name="Zeng Q."/>
            <person name="Gargeya S."/>
            <person name="Fitzgerald M."/>
            <person name="Haas B."/>
            <person name="Abouelleil A."/>
            <person name="Alvarado L."/>
            <person name="Arachchi H.M."/>
            <person name="Berlin A.M."/>
            <person name="Chapman S.B."/>
            <person name="Dewar J."/>
            <person name="Goldberg J."/>
            <person name="Griggs A."/>
            <person name="Gujja S."/>
            <person name="Hansen M."/>
            <person name="Howarth C."/>
            <person name="Imamovic A."/>
            <person name="Larimer J."/>
            <person name="McCowan C."/>
            <person name="Murphy C."/>
            <person name="Neiman D."/>
            <person name="Pearson M."/>
            <person name="Priest M."/>
            <person name="Roberts A."/>
            <person name="Saif S."/>
            <person name="Shea T."/>
            <person name="Sisk P."/>
            <person name="Sykes S."/>
            <person name="Wortman J."/>
            <person name="Nusbaum C."/>
            <person name="Birren B."/>
        </authorList>
    </citation>
    <scope>NUCLEOTIDE SEQUENCE [LARGE SCALE GENOMIC DNA]</scope>
    <source>
        <strain evidence="2 3">VRE 84</strain>
    </source>
</reference>
<feature type="compositionally biased region" description="Basic and acidic residues" evidence="1">
    <location>
        <begin position="1"/>
        <end position="13"/>
    </location>
</feature>
<dbReference type="AlphaFoldDB" id="A0A829F9M1"/>
<evidence type="ECO:0000313" key="2">
    <source>
        <dbReference type="EMBL" id="EOG26922.1"/>
    </source>
</evidence>
<accession>A0A829F9M1</accession>
<feature type="region of interest" description="Disordered" evidence="1">
    <location>
        <begin position="1"/>
        <end position="33"/>
    </location>
</feature>
<dbReference type="EMBL" id="AIVF01000019">
    <property type="protein sequence ID" value="EOG26922.1"/>
    <property type="molecule type" value="Genomic_DNA"/>
</dbReference>
<evidence type="ECO:0000256" key="1">
    <source>
        <dbReference type="SAM" id="MobiDB-lite"/>
    </source>
</evidence>
<protein>
    <submittedName>
        <fullName evidence="2">Uncharacterized protein</fullName>
    </submittedName>
</protein>
<gene>
    <name evidence="2" type="ORF">SMG_01331</name>
</gene>
<proteinExistence type="predicted"/>
<name>A0A829F9M1_ENTFC</name>